<organism evidence="5 6">
    <name type="scientific">Cyclobacterium xiamenense</name>
    <dbReference type="NCBI Taxonomy" id="1297121"/>
    <lineage>
        <taxon>Bacteria</taxon>
        <taxon>Pseudomonadati</taxon>
        <taxon>Bacteroidota</taxon>
        <taxon>Cytophagia</taxon>
        <taxon>Cytophagales</taxon>
        <taxon>Cyclobacteriaceae</taxon>
        <taxon>Cyclobacterium</taxon>
    </lineage>
</organism>
<dbReference type="PIRSF" id="PIRSF001365">
    <property type="entry name" value="DHDPS"/>
    <property type="match status" value="1"/>
</dbReference>
<evidence type="ECO:0000256" key="3">
    <source>
        <dbReference type="PIRNR" id="PIRNR001365"/>
    </source>
</evidence>
<dbReference type="InterPro" id="IPR006311">
    <property type="entry name" value="TAT_signal"/>
</dbReference>
<feature type="active site" description="Proton donor/acceptor" evidence="4">
    <location>
        <position position="180"/>
    </location>
</feature>
<dbReference type="STRING" id="1416801.SAMN05192553_102911"/>
<name>A0A1H6X6Q4_9BACT</name>
<accession>A0A1H6X6Q4</accession>
<reference evidence="6" key="1">
    <citation type="submission" date="2016-10" db="EMBL/GenBank/DDBJ databases">
        <authorList>
            <person name="Varghese N."/>
            <person name="Submissions S."/>
        </authorList>
    </citation>
    <scope>NUCLEOTIDE SEQUENCE [LARGE SCALE GENOMIC DNA]</scope>
    <source>
        <strain evidence="6">IBRC-M 10761</strain>
    </source>
</reference>
<dbReference type="PANTHER" id="PTHR12128">
    <property type="entry name" value="DIHYDRODIPICOLINATE SYNTHASE"/>
    <property type="match status" value="1"/>
</dbReference>
<evidence type="ECO:0000313" key="5">
    <source>
        <dbReference type="EMBL" id="SEJ20542.1"/>
    </source>
</evidence>
<evidence type="ECO:0000256" key="4">
    <source>
        <dbReference type="PIRSR" id="PIRSR001365-1"/>
    </source>
</evidence>
<dbReference type="SUPFAM" id="SSF51569">
    <property type="entry name" value="Aldolase"/>
    <property type="match status" value="1"/>
</dbReference>
<dbReference type="SMART" id="SM01130">
    <property type="entry name" value="DHDPS"/>
    <property type="match status" value="1"/>
</dbReference>
<comment type="similarity">
    <text evidence="1 3">Belongs to the DapA family.</text>
</comment>
<protein>
    <submittedName>
        <fullName evidence="5">4-hydroxy-tetrahydrodipicolinate synthase</fullName>
    </submittedName>
</protein>
<dbReference type="Gene3D" id="3.20.20.70">
    <property type="entry name" value="Aldolase class I"/>
    <property type="match status" value="1"/>
</dbReference>
<dbReference type="InterPro" id="IPR013785">
    <property type="entry name" value="Aldolase_TIM"/>
</dbReference>
<evidence type="ECO:0000313" key="6">
    <source>
        <dbReference type="Proteomes" id="UP000199403"/>
    </source>
</evidence>
<dbReference type="Proteomes" id="UP000199403">
    <property type="component" value="Unassembled WGS sequence"/>
</dbReference>
<dbReference type="PROSITE" id="PS51318">
    <property type="entry name" value="TAT"/>
    <property type="match status" value="1"/>
</dbReference>
<dbReference type="Pfam" id="PF00701">
    <property type="entry name" value="DHDPS"/>
    <property type="match status" value="1"/>
</dbReference>
<dbReference type="EMBL" id="FNZH01000002">
    <property type="protein sequence ID" value="SEJ20542.1"/>
    <property type="molecule type" value="Genomic_DNA"/>
</dbReference>
<feature type="active site" description="Schiff-base intermediate with substrate" evidence="4">
    <location>
        <position position="208"/>
    </location>
</feature>
<keyword evidence="6" id="KW-1185">Reference proteome</keyword>
<gene>
    <name evidence="5" type="ORF">SAMN05192553_102911</name>
</gene>
<evidence type="ECO:0000256" key="2">
    <source>
        <dbReference type="ARBA" id="ARBA00023239"/>
    </source>
</evidence>
<proteinExistence type="inferred from homology"/>
<dbReference type="RefSeq" id="WP_244891127.1">
    <property type="nucleotide sequence ID" value="NZ_FNZH01000002.1"/>
</dbReference>
<dbReference type="InterPro" id="IPR002220">
    <property type="entry name" value="DapA-like"/>
</dbReference>
<dbReference type="AlphaFoldDB" id="A0A1H6X6Q4"/>
<dbReference type="CDD" id="cd00408">
    <property type="entry name" value="DHDPS-like"/>
    <property type="match status" value="1"/>
</dbReference>
<sequence length="347" mass="38775">MNEKQSTGLAQRRRFLKHLIVGMAAGTAPLPRLQAKNATTLPADQKSFVPVMLTPYKKDKSIDYKGLEALTDHYLEAGAKGMFANCLSSEMYELTPEERLRVTKTVVKRVNGRFPVVSTGSFGSNAGEKADFTKRLADTGVDAVICITAHFAEAAETDEAMIRRLEDYLGQTESLALGTYECPRPYKRILSRKVLAFLLETDRLVYHKDTTEDIDAIREKLAASRGSGLDLYNAHMGSAVGSLREGAAGLSPIAGNYYPEVIAWMCQHATDPERREDVDWLQEKVREMETRITANYQLSSRYYLNKSGLQLELTSRGANQPLTPDQRLVVDRAYAEVQVWKERLGIS</sequence>
<keyword evidence="2 3" id="KW-0456">Lyase</keyword>
<dbReference type="PANTHER" id="PTHR12128:SF66">
    <property type="entry name" value="4-HYDROXY-2-OXOGLUTARATE ALDOLASE, MITOCHONDRIAL"/>
    <property type="match status" value="1"/>
</dbReference>
<dbReference type="GO" id="GO:0008840">
    <property type="term" value="F:4-hydroxy-tetrahydrodipicolinate synthase activity"/>
    <property type="evidence" value="ECO:0007669"/>
    <property type="project" value="TreeGrafter"/>
</dbReference>
<evidence type="ECO:0000256" key="1">
    <source>
        <dbReference type="ARBA" id="ARBA00007592"/>
    </source>
</evidence>